<accession>A0ABU1UP67</accession>
<dbReference type="InterPro" id="IPR008915">
    <property type="entry name" value="Peptidase_M50"/>
</dbReference>
<keyword evidence="6 15" id="KW-0812">Transmembrane</keyword>
<comment type="cofactor">
    <cofactor evidence="1">
        <name>Zn(2+)</name>
        <dbReference type="ChEBI" id="CHEBI:29105"/>
    </cofactor>
</comment>
<keyword evidence="9" id="KW-0378">Hydrolase</keyword>
<evidence type="ECO:0000256" key="5">
    <source>
        <dbReference type="ARBA" id="ARBA00022670"/>
    </source>
</evidence>
<feature type="domain" description="Peptidase M50" evidence="16">
    <location>
        <begin position="138"/>
        <end position="193"/>
    </location>
</feature>
<evidence type="ECO:0000256" key="6">
    <source>
        <dbReference type="ARBA" id="ARBA00022692"/>
    </source>
</evidence>
<evidence type="ECO:0000256" key="2">
    <source>
        <dbReference type="ARBA" id="ARBA00004651"/>
    </source>
</evidence>
<feature type="transmembrane region" description="Helical" evidence="15">
    <location>
        <begin position="183"/>
        <end position="204"/>
    </location>
</feature>
<gene>
    <name evidence="17" type="ORF">J2X11_001777</name>
</gene>
<evidence type="ECO:0000256" key="7">
    <source>
        <dbReference type="ARBA" id="ARBA00022723"/>
    </source>
</evidence>
<protein>
    <submittedName>
        <fullName evidence="17">Zn-dependent protease</fullName>
    </submittedName>
</protein>
<evidence type="ECO:0000259" key="16">
    <source>
        <dbReference type="Pfam" id="PF02163"/>
    </source>
</evidence>
<evidence type="ECO:0000313" key="18">
    <source>
        <dbReference type="Proteomes" id="UP001257739"/>
    </source>
</evidence>
<keyword evidence="13" id="KW-0129">CBS domain</keyword>
<evidence type="ECO:0000256" key="12">
    <source>
        <dbReference type="ARBA" id="ARBA00023049"/>
    </source>
</evidence>
<dbReference type="Proteomes" id="UP001257739">
    <property type="component" value="Unassembled WGS sequence"/>
</dbReference>
<dbReference type="InterPro" id="IPR016483">
    <property type="entry name" value="UCP006404_Pept_M50_CBS"/>
</dbReference>
<sequence length="311" mass="33238">MSERPLPKPAGTWRLGRVGGVDLLVKPSIVLMGVVLVILFAPRFDDRSDSNPYALAAAFVLALYVSVFVHELAHVFAARQFGMRVQSVTLHLLGGETLIEGESRTPWQELWISISGPLTSLGIGLSARSLSGSFEGVTSDILWSVGYVNILVAIFNMLPGLPLDGGRVFRALVWQVTGREETGVRISAWIGRAAAIGIVVFALLNRGDSQLGVNIAIALIVAWFLWQGASDALRNASRSSRINMLVARSIVDTQQPPPEGAPTLSADLHGSALLRAMAAQPADVYALTDVDGTVIGSLTARAVDDAYRASR</sequence>
<dbReference type="Pfam" id="PF02163">
    <property type="entry name" value="Peptidase_M50"/>
    <property type="match status" value="2"/>
</dbReference>
<dbReference type="PANTHER" id="PTHR39188">
    <property type="entry name" value="MEMBRANE-ASSOCIATED ZINC METALLOPROTEASE M50B"/>
    <property type="match status" value="1"/>
</dbReference>
<keyword evidence="4" id="KW-1003">Cell membrane</keyword>
<evidence type="ECO:0000256" key="4">
    <source>
        <dbReference type="ARBA" id="ARBA00022475"/>
    </source>
</evidence>
<dbReference type="EMBL" id="JAVDWH010000001">
    <property type="protein sequence ID" value="MDR7086938.1"/>
    <property type="molecule type" value="Genomic_DNA"/>
</dbReference>
<keyword evidence="10" id="KW-0862">Zinc</keyword>
<proteinExistence type="inferred from homology"/>
<feature type="transmembrane region" description="Helical" evidence="15">
    <location>
        <begin position="53"/>
        <end position="77"/>
    </location>
</feature>
<dbReference type="PANTHER" id="PTHR39188:SF3">
    <property type="entry name" value="STAGE IV SPORULATION PROTEIN FB"/>
    <property type="match status" value="1"/>
</dbReference>
<evidence type="ECO:0000256" key="15">
    <source>
        <dbReference type="SAM" id="Phobius"/>
    </source>
</evidence>
<dbReference type="CDD" id="cd06164">
    <property type="entry name" value="S2P-M50_SpoIVFB_CBS"/>
    <property type="match status" value="1"/>
</dbReference>
<feature type="domain" description="Peptidase M50" evidence="16">
    <location>
        <begin position="58"/>
        <end position="126"/>
    </location>
</feature>
<evidence type="ECO:0000256" key="14">
    <source>
        <dbReference type="ARBA" id="ARBA00023136"/>
    </source>
</evidence>
<evidence type="ECO:0000256" key="8">
    <source>
        <dbReference type="ARBA" id="ARBA00022737"/>
    </source>
</evidence>
<evidence type="ECO:0000256" key="1">
    <source>
        <dbReference type="ARBA" id="ARBA00001947"/>
    </source>
</evidence>
<organism evidence="17 18">
    <name type="scientific">Aeromicrobium panaciterrae</name>
    <dbReference type="NCBI Taxonomy" id="363861"/>
    <lineage>
        <taxon>Bacteria</taxon>
        <taxon>Bacillati</taxon>
        <taxon>Actinomycetota</taxon>
        <taxon>Actinomycetes</taxon>
        <taxon>Propionibacteriales</taxon>
        <taxon>Nocardioidaceae</taxon>
        <taxon>Aeromicrobium</taxon>
    </lineage>
</organism>
<evidence type="ECO:0000256" key="3">
    <source>
        <dbReference type="ARBA" id="ARBA00007931"/>
    </source>
</evidence>
<dbReference type="GO" id="GO:0008233">
    <property type="term" value="F:peptidase activity"/>
    <property type="evidence" value="ECO:0007669"/>
    <property type="project" value="UniProtKB-KW"/>
</dbReference>
<comment type="subcellular location">
    <subcellularLocation>
        <location evidence="2">Cell membrane</location>
        <topology evidence="2">Multi-pass membrane protein</topology>
    </subcellularLocation>
</comment>
<comment type="caution">
    <text evidence="17">The sequence shown here is derived from an EMBL/GenBank/DDBJ whole genome shotgun (WGS) entry which is preliminary data.</text>
</comment>
<keyword evidence="8" id="KW-0677">Repeat</keyword>
<feature type="transmembrane region" description="Helical" evidence="15">
    <location>
        <begin position="211"/>
        <end position="229"/>
    </location>
</feature>
<evidence type="ECO:0000313" key="17">
    <source>
        <dbReference type="EMBL" id="MDR7086938.1"/>
    </source>
</evidence>
<keyword evidence="12" id="KW-0482">Metalloprotease</keyword>
<name>A0ABU1UP67_9ACTN</name>
<keyword evidence="5 17" id="KW-0645">Protease</keyword>
<feature type="transmembrane region" description="Helical" evidence="15">
    <location>
        <begin position="21"/>
        <end position="41"/>
    </location>
</feature>
<dbReference type="GO" id="GO:0006508">
    <property type="term" value="P:proteolysis"/>
    <property type="evidence" value="ECO:0007669"/>
    <property type="project" value="UniProtKB-KW"/>
</dbReference>
<keyword evidence="18" id="KW-1185">Reference proteome</keyword>
<dbReference type="PIRSF" id="PIRSF006404">
    <property type="entry name" value="UCP006404_Pept_M50_CBS"/>
    <property type="match status" value="1"/>
</dbReference>
<comment type="similarity">
    <text evidence="3">Belongs to the peptidase M50B family.</text>
</comment>
<evidence type="ECO:0000256" key="13">
    <source>
        <dbReference type="ARBA" id="ARBA00023122"/>
    </source>
</evidence>
<feature type="transmembrane region" description="Helical" evidence="15">
    <location>
        <begin position="141"/>
        <end position="163"/>
    </location>
</feature>
<keyword evidence="11 15" id="KW-1133">Transmembrane helix</keyword>
<dbReference type="RefSeq" id="WP_309969731.1">
    <property type="nucleotide sequence ID" value="NZ_JAVDWH010000001.1"/>
</dbReference>
<keyword evidence="7" id="KW-0479">Metal-binding</keyword>
<reference evidence="17 18" key="1">
    <citation type="submission" date="2023-07" db="EMBL/GenBank/DDBJ databases">
        <title>Sorghum-associated microbial communities from plants grown in Nebraska, USA.</title>
        <authorList>
            <person name="Schachtman D."/>
        </authorList>
    </citation>
    <scope>NUCLEOTIDE SEQUENCE [LARGE SCALE GENOMIC DNA]</scope>
    <source>
        <strain evidence="17 18">BE248</strain>
    </source>
</reference>
<evidence type="ECO:0000256" key="11">
    <source>
        <dbReference type="ARBA" id="ARBA00022989"/>
    </source>
</evidence>
<evidence type="ECO:0000256" key="9">
    <source>
        <dbReference type="ARBA" id="ARBA00022801"/>
    </source>
</evidence>
<keyword evidence="14 15" id="KW-0472">Membrane</keyword>
<evidence type="ECO:0000256" key="10">
    <source>
        <dbReference type="ARBA" id="ARBA00022833"/>
    </source>
</evidence>